<protein>
    <submittedName>
        <fullName evidence="2">12733_t:CDS:1</fullName>
    </submittedName>
</protein>
<keyword evidence="1" id="KW-1133">Transmembrane helix</keyword>
<dbReference type="OrthoDB" id="10442632at2759"/>
<feature type="transmembrane region" description="Helical" evidence="1">
    <location>
        <begin position="64"/>
        <end position="85"/>
    </location>
</feature>
<keyword evidence="3" id="KW-1185">Reference proteome</keyword>
<name>A0A9N9EPI4_9GLOM</name>
<keyword evidence="1" id="KW-0472">Membrane</keyword>
<feature type="transmembrane region" description="Helical" evidence="1">
    <location>
        <begin position="190"/>
        <end position="216"/>
    </location>
</feature>
<feature type="transmembrane region" description="Helical" evidence="1">
    <location>
        <begin position="286"/>
        <end position="312"/>
    </location>
</feature>
<comment type="caution">
    <text evidence="2">The sequence shown here is derived from an EMBL/GenBank/DDBJ whole genome shotgun (WGS) entry which is preliminary data.</text>
</comment>
<reference evidence="2" key="1">
    <citation type="submission" date="2021-06" db="EMBL/GenBank/DDBJ databases">
        <authorList>
            <person name="Kallberg Y."/>
            <person name="Tangrot J."/>
            <person name="Rosling A."/>
        </authorList>
    </citation>
    <scope>NUCLEOTIDE SEQUENCE</scope>
    <source>
        <strain evidence="2">MA453B</strain>
    </source>
</reference>
<accession>A0A9N9EPI4</accession>
<organism evidence="2 3">
    <name type="scientific">Dentiscutata erythropus</name>
    <dbReference type="NCBI Taxonomy" id="1348616"/>
    <lineage>
        <taxon>Eukaryota</taxon>
        <taxon>Fungi</taxon>
        <taxon>Fungi incertae sedis</taxon>
        <taxon>Mucoromycota</taxon>
        <taxon>Glomeromycotina</taxon>
        <taxon>Glomeromycetes</taxon>
        <taxon>Diversisporales</taxon>
        <taxon>Gigasporaceae</taxon>
        <taxon>Dentiscutata</taxon>
    </lineage>
</organism>
<evidence type="ECO:0000313" key="3">
    <source>
        <dbReference type="Proteomes" id="UP000789405"/>
    </source>
</evidence>
<dbReference type="EMBL" id="CAJVPY010007838">
    <property type="protein sequence ID" value="CAG8687670.1"/>
    <property type="molecule type" value="Genomic_DNA"/>
</dbReference>
<evidence type="ECO:0000256" key="1">
    <source>
        <dbReference type="SAM" id="Phobius"/>
    </source>
</evidence>
<evidence type="ECO:0000313" key="2">
    <source>
        <dbReference type="EMBL" id="CAG8687670.1"/>
    </source>
</evidence>
<dbReference type="AlphaFoldDB" id="A0A9N9EPI4"/>
<gene>
    <name evidence="2" type="ORF">DERYTH_LOCUS12160</name>
</gene>
<proteinExistence type="predicted"/>
<sequence length="409" mass="48005">MEKFVPQRKLVPQCGNKKKTATNGLQFRDQEIQTSQQRVKALMLLKERWEEIEILLKRRNNLNLFNFVMSPLVILFGIAFLYIFWKKDISDTWSFGSFKSPWPRVKRNKDTVTSLVGAVKNITLPSDKVLMPAMLPIPDELINDELVGKCKNYLRFLDRIEYLINAEKTNVEKMLNCTIEPPISSDHMKMIIYTLKFIFIKPTIEVVIAILTYYYVFSKRLYLIDDNNVTLDDYGRVIFFGNKDIVEEYKVRIYGNKKSRRKKYGTIKLIGDGLSEFKKRLDSSPYFYIIIAYLLLFYAPYSFVTFLGYMIIKILPNEETNTSTSSHDKPQLEDDTEEKDIKNLAEILKFGNPMNIAEKYVIYTSIIVLRMKTGYQFKIESIEITEKQRNELRSLLCGLVQYSYIEEMC</sequence>
<dbReference type="Proteomes" id="UP000789405">
    <property type="component" value="Unassembled WGS sequence"/>
</dbReference>
<keyword evidence="1" id="KW-0812">Transmembrane</keyword>